<dbReference type="RefSeq" id="XP_013892742.1">
    <property type="nucleotide sequence ID" value="XM_014037288.1"/>
</dbReference>
<feature type="compositionally biased region" description="Low complexity" evidence="1">
    <location>
        <begin position="20"/>
        <end position="32"/>
    </location>
</feature>
<feature type="region of interest" description="Disordered" evidence="1">
    <location>
        <begin position="1"/>
        <end position="56"/>
    </location>
</feature>
<protein>
    <submittedName>
        <fullName evidence="2">Uncharacterized protein</fullName>
    </submittedName>
</protein>
<dbReference type="Proteomes" id="UP000054498">
    <property type="component" value="Unassembled WGS sequence"/>
</dbReference>
<reference evidence="2 3" key="1">
    <citation type="journal article" date="2013" name="BMC Genomics">
        <title>Reconstruction of the lipid metabolism for the microalga Monoraphidium neglectum from its genome sequence reveals characteristics suitable for biofuel production.</title>
        <authorList>
            <person name="Bogen C."/>
            <person name="Al-Dilaimi A."/>
            <person name="Albersmeier A."/>
            <person name="Wichmann J."/>
            <person name="Grundmann M."/>
            <person name="Rupp O."/>
            <person name="Lauersen K.J."/>
            <person name="Blifernez-Klassen O."/>
            <person name="Kalinowski J."/>
            <person name="Goesmann A."/>
            <person name="Mussgnug J.H."/>
            <person name="Kruse O."/>
        </authorList>
    </citation>
    <scope>NUCLEOTIDE SEQUENCE [LARGE SCALE GENOMIC DNA]</scope>
    <source>
        <strain evidence="2 3">SAG 48.87</strain>
    </source>
</reference>
<dbReference type="GeneID" id="25731783"/>
<evidence type="ECO:0000313" key="3">
    <source>
        <dbReference type="Proteomes" id="UP000054498"/>
    </source>
</evidence>
<accession>A0A0D2J109</accession>
<dbReference type="KEGG" id="mng:MNEG_14240"/>
<dbReference type="AlphaFoldDB" id="A0A0D2J109"/>
<dbReference type="EMBL" id="KK104566">
    <property type="protein sequence ID" value="KIY93722.1"/>
    <property type="molecule type" value="Genomic_DNA"/>
</dbReference>
<keyword evidence="3" id="KW-1185">Reference proteome</keyword>
<organism evidence="2 3">
    <name type="scientific">Monoraphidium neglectum</name>
    <dbReference type="NCBI Taxonomy" id="145388"/>
    <lineage>
        <taxon>Eukaryota</taxon>
        <taxon>Viridiplantae</taxon>
        <taxon>Chlorophyta</taxon>
        <taxon>core chlorophytes</taxon>
        <taxon>Chlorophyceae</taxon>
        <taxon>CS clade</taxon>
        <taxon>Sphaeropleales</taxon>
        <taxon>Selenastraceae</taxon>
        <taxon>Monoraphidium</taxon>
    </lineage>
</organism>
<gene>
    <name evidence="2" type="ORF">MNEG_14240</name>
</gene>
<feature type="non-terminal residue" evidence="2">
    <location>
        <position position="1"/>
    </location>
</feature>
<proteinExistence type="predicted"/>
<evidence type="ECO:0000256" key="1">
    <source>
        <dbReference type="SAM" id="MobiDB-lite"/>
    </source>
</evidence>
<feature type="non-terminal residue" evidence="2">
    <location>
        <position position="56"/>
    </location>
</feature>
<evidence type="ECO:0000313" key="2">
    <source>
        <dbReference type="EMBL" id="KIY93722.1"/>
    </source>
</evidence>
<sequence>VGGPGGLCGVPGRRRRDPARGLAVQARAAAGAELPPGQHGVPGQQRVRQLQEGPAG</sequence>
<name>A0A0D2J109_9CHLO</name>